<dbReference type="PROSITE" id="PS50244">
    <property type="entry name" value="S5A_REDUCTASE"/>
    <property type="match status" value="1"/>
</dbReference>
<evidence type="ECO:0000256" key="6">
    <source>
        <dbReference type="SAM" id="MobiDB-lite"/>
    </source>
</evidence>
<name>S7ZC78_PENO1</name>
<evidence type="ECO:0000313" key="8">
    <source>
        <dbReference type="EMBL" id="EPS27834.1"/>
    </source>
</evidence>
<dbReference type="InterPro" id="IPR001104">
    <property type="entry name" value="3-oxo-5_a-steroid_4-DH_C"/>
</dbReference>
<dbReference type="HOGENOM" id="CLU_044409_0_1_1"/>
<evidence type="ECO:0000259" key="7">
    <source>
        <dbReference type="Pfam" id="PF02544"/>
    </source>
</evidence>
<feature type="domain" description="3-oxo-5-alpha-steroid 4-dehydrogenase C-terminal" evidence="7">
    <location>
        <begin position="204"/>
        <end position="341"/>
    </location>
</feature>
<feature type="transmembrane region" description="Helical" evidence="5">
    <location>
        <begin position="150"/>
        <end position="166"/>
    </location>
</feature>
<dbReference type="GO" id="GO:0102389">
    <property type="term" value="F:polyprenol reductase activity"/>
    <property type="evidence" value="ECO:0007669"/>
    <property type="project" value="UniProtKB-UniRule"/>
</dbReference>
<feature type="transmembrane region" description="Helical" evidence="5">
    <location>
        <begin position="186"/>
        <end position="205"/>
    </location>
</feature>
<evidence type="ECO:0000256" key="5">
    <source>
        <dbReference type="RuleBase" id="RU367081"/>
    </source>
</evidence>
<accession>S7ZC78</accession>
<feature type="transmembrane region" description="Helical" evidence="5">
    <location>
        <begin position="265"/>
        <end position="288"/>
    </location>
</feature>
<evidence type="ECO:0000256" key="4">
    <source>
        <dbReference type="ARBA" id="ARBA00023136"/>
    </source>
</evidence>
<dbReference type="AlphaFoldDB" id="S7ZC78"/>
<reference evidence="8 9" key="1">
    <citation type="journal article" date="2013" name="PLoS ONE">
        <title>Genomic and secretomic analyses reveal unique features of the lignocellulolytic enzyme system of Penicillium decumbens.</title>
        <authorList>
            <person name="Liu G."/>
            <person name="Zhang L."/>
            <person name="Wei X."/>
            <person name="Zou G."/>
            <person name="Qin Y."/>
            <person name="Ma L."/>
            <person name="Li J."/>
            <person name="Zheng H."/>
            <person name="Wang S."/>
            <person name="Wang C."/>
            <person name="Xun L."/>
            <person name="Zhao G.-P."/>
            <person name="Zhou Z."/>
            <person name="Qu Y."/>
        </authorList>
    </citation>
    <scope>NUCLEOTIDE SEQUENCE [LARGE SCALE GENOMIC DNA]</scope>
    <source>
        <strain evidence="9">114-2 / CGMCC 5302</strain>
    </source>
</reference>
<feature type="transmembrane region" description="Helical" evidence="5">
    <location>
        <begin position="108"/>
        <end position="129"/>
    </location>
</feature>
<keyword evidence="2 5" id="KW-0812">Transmembrane</keyword>
<dbReference type="GO" id="GO:0003865">
    <property type="term" value="F:3-oxo-5-alpha-steroid 4-dehydrogenase activity"/>
    <property type="evidence" value="ECO:0007669"/>
    <property type="project" value="TreeGrafter"/>
</dbReference>
<dbReference type="InterPro" id="IPR039698">
    <property type="entry name" value="Dfg10/SRD5A3"/>
</dbReference>
<comment type="catalytic activity">
    <reaction evidence="5">
        <text>a di-trans,poly-cis-dolichal + NADP(+) = a di-trans,poly-cis-polyprenal + NADPH + H(+)</text>
        <dbReference type="Rhea" id="RHEA:80727"/>
        <dbReference type="Rhea" id="RHEA-COMP:19536"/>
        <dbReference type="Rhea" id="RHEA-COMP:19537"/>
        <dbReference type="ChEBI" id="CHEBI:15378"/>
        <dbReference type="ChEBI" id="CHEBI:57783"/>
        <dbReference type="ChEBI" id="CHEBI:58349"/>
        <dbReference type="ChEBI" id="CHEBI:231623"/>
        <dbReference type="ChEBI" id="CHEBI:231637"/>
        <dbReference type="EC" id="1.3.1.94"/>
    </reaction>
    <physiologicalReaction direction="right-to-left" evidence="5">
        <dbReference type="Rhea" id="RHEA:80729"/>
    </physiologicalReaction>
</comment>
<dbReference type="GO" id="GO:0006488">
    <property type="term" value="P:dolichol-linked oligosaccharide biosynthetic process"/>
    <property type="evidence" value="ECO:0007669"/>
    <property type="project" value="UniProtKB-UniRule"/>
</dbReference>
<organism evidence="8 9">
    <name type="scientific">Penicillium oxalicum (strain 114-2 / CGMCC 5302)</name>
    <name type="common">Penicillium decumbens</name>
    <dbReference type="NCBI Taxonomy" id="933388"/>
    <lineage>
        <taxon>Eukaryota</taxon>
        <taxon>Fungi</taxon>
        <taxon>Dikarya</taxon>
        <taxon>Ascomycota</taxon>
        <taxon>Pezizomycotina</taxon>
        <taxon>Eurotiomycetes</taxon>
        <taxon>Eurotiomycetidae</taxon>
        <taxon>Eurotiales</taxon>
        <taxon>Aspergillaceae</taxon>
        <taxon>Penicillium</taxon>
    </lineage>
</organism>
<feature type="transmembrane region" description="Helical" evidence="5">
    <location>
        <begin position="294"/>
        <end position="314"/>
    </location>
</feature>
<dbReference type="GO" id="GO:0005789">
    <property type="term" value="C:endoplasmic reticulum membrane"/>
    <property type="evidence" value="ECO:0007669"/>
    <property type="project" value="UniProtKB-SubCell"/>
</dbReference>
<gene>
    <name evidence="8" type="ORF">PDE_02778</name>
</gene>
<dbReference type="UniPathway" id="UPA00378"/>
<feature type="transmembrane region" description="Helical" evidence="5">
    <location>
        <begin position="21"/>
        <end position="42"/>
    </location>
</feature>
<keyword evidence="4 5" id="KW-0472">Membrane</keyword>
<dbReference type="STRING" id="933388.S7ZC78"/>
<comment type="subcellular location">
    <subcellularLocation>
        <location evidence="1">Endomembrane system</location>
        <topology evidence="1">Multi-pass membrane protein</topology>
    </subcellularLocation>
    <subcellularLocation>
        <location evidence="5">Endoplasmic reticulum membrane</location>
    </subcellularLocation>
</comment>
<keyword evidence="5" id="KW-0560">Oxidoreductase</keyword>
<evidence type="ECO:0000256" key="3">
    <source>
        <dbReference type="ARBA" id="ARBA00022989"/>
    </source>
</evidence>
<evidence type="ECO:0000256" key="1">
    <source>
        <dbReference type="ARBA" id="ARBA00004127"/>
    </source>
</evidence>
<dbReference type="EC" id="1.3.1.94" evidence="5"/>
<protein>
    <recommendedName>
        <fullName evidence="5">Polyprenal reductase</fullName>
        <ecNumber evidence="5">1.3.1.94</ecNumber>
    </recommendedName>
</protein>
<keyword evidence="9" id="KW-1185">Reference proteome</keyword>
<feature type="region of interest" description="Disordered" evidence="6">
    <location>
        <begin position="53"/>
        <end position="90"/>
    </location>
</feature>
<dbReference type="OrthoDB" id="541710at2759"/>
<keyword evidence="5" id="KW-0256">Endoplasmic reticulum</keyword>
<keyword evidence="3 5" id="KW-1133">Transmembrane helix</keyword>
<evidence type="ECO:0000313" key="9">
    <source>
        <dbReference type="Proteomes" id="UP000019376"/>
    </source>
</evidence>
<comment type="similarity">
    <text evidence="5">Belongs to the steroid 5-alpha reductase family. Polyprenal reductase subfamily.</text>
</comment>
<feature type="compositionally biased region" description="Low complexity" evidence="6">
    <location>
        <begin position="53"/>
        <end position="78"/>
    </location>
</feature>
<dbReference type="GO" id="GO:0016095">
    <property type="term" value="P:polyprenol catabolic process"/>
    <property type="evidence" value="ECO:0007669"/>
    <property type="project" value="UniProtKB-UniRule"/>
</dbReference>
<dbReference type="PANTHER" id="PTHR14624">
    <property type="entry name" value="DFG10 PROTEIN"/>
    <property type="match status" value="1"/>
</dbReference>
<dbReference type="EMBL" id="KB644410">
    <property type="protein sequence ID" value="EPS27834.1"/>
    <property type="molecule type" value="Genomic_DNA"/>
</dbReference>
<dbReference type="GO" id="GO:0160198">
    <property type="term" value="F:polyprenal reductase activity"/>
    <property type="evidence" value="ECO:0007669"/>
    <property type="project" value="UniProtKB-EC"/>
</dbReference>
<comment type="function">
    <text evidence="5">Plays a key role in early steps of protein N-linked glycosylation by being involved in the conversion of polyprenol into dolichol. Acts as a polyprenal reductase that mediates the reduction of polyprenal into dolichal in a NADP-dependent mechanism. Dolichols are required for the synthesis of dolichol-linked monosaccharides and the oligosaccharide precursor used for N-glycosylation.</text>
</comment>
<keyword evidence="5" id="KW-0521">NADP</keyword>
<dbReference type="eggNOG" id="KOG1640">
    <property type="taxonomic scope" value="Eukaryota"/>
</dbReference>
<evidence type="ECO:0000256" key="2">
    <source>
        <dbReference type="ARBA" id="ARBA00022692"/>
    </source>
</evidence>
<dbReference type="PhylomeDB" id="S7ZC78"/>
<proteinExistence type="inferred from homology"/>
<dbReference type="PANTHER" id="PTHR14624:SF0">
    <property type="entry name" value="POLYPRENOL REDUCTASE"/>
    <property type="match status" value="1"/>
</dbReference>
<comment type="pathway">
    <text evidence="5">Protein modification; protein glycosylation.</text>
</comment>
<dbReference type="Proteomes" id="UP000019376">
    <property type="component" value="Unassembled WGS sequence"/>
</dbReference>
<dbReference type="Pfam" id="PF02544">
    <property type="entry name" value="Steroid_dh"/>
    <property type="match status" value="1"/>
</dbReference>
<sequence>MDVIAHIDKALEAAQMDAVDILRTFFLLAAATTVSISLPSSLRDRFLPYGPRATKTATAPAPAPAPSDDAAASCRPDAQASEPSPAPRHASRSGILDYLATWQVPHSYFTQFYITSVASSIFWAAQLVWRGRIFHAIASRVSEEHSQQSMALTQVLICWILLAIQGSRRLWESFIFAKPSTSKMSIAHWLLGLGFYLAAGVAIWIEGSGAIQTSRLTLADFQFTNAPSIRTLVCVPLFLIASGFQHDCHHFLFSLKKYTLPDHPLFRGIVCPHYGAECIIYLSLTYLAAPPGQVVNKTMLSCLIFVVVNLGLTAQNTKAWYMQKFGREAVQDRWLMIPYLF</sequence>